<feature type="active site" evidence="5">
    <location>
        <position position="64"/>
    </location>
</feature>
<evidence type="ECO:0000256" key="5">
    <source>
        <dbReference type="PROSITE-ProRule" id="PRU00520"/>
    </source>
</evidence>
<dbReference type="InterPro" id="IPR036046">
    <property type="entry name" value="Acylphosphatase-like_dom_sf"/>
</dbReference>
<dbReference type="AlphaFoldDB" id="A0A7S1BNH4"/>
<dbReference type="InterPro" id="IPR017968">
    <property type="entry name" value="Acylphosphatase_CS"/>
</dbReference>
<evidence type="ECO:0000256" key="1">
    <source>
        <dbReference type="ARBA" id="ARBA00005614"/>
    </source>
</evidence>
<gene>
    <name evidence="9" type="ORF">CHYS00102_LOCUS18771</name>
</gene>
<name>A0A7S1BNH4_9STRA</name>
<dbReference type="Pfam" id="PF00708">
    <property type="entry name" value="Acylphosphatase"/>
    <property type="match status" value="1"/>
</dbReference>
<dbReference type="Gene3D" id="3.30.70.100">
    <property type="match status" value="1"/>
</dbReference>
<dbReference type="EMBL" id="HBFR01026095">
    <property type="protein sequence ID" value="CAD8891565.1"/>
    <property type="molecule type" value="Transcribed_RNA"/>
</dbReference>
<comment type="similarity">
    <text evidence="1 7">Belongs to the acylphosphatase family.</text>
</comment>
<dbReference type="SUPFAM" id="SSF54975">
    <property type="entry name" value="Acylphosphatase/BLUF domain-like"/>
    <property type="match status" value="1"/>
</dbReference>
<dbReference type="InterPro" id="IPR020456">
    <property type="entry name" value="Acylphosphatase"/>
</dbReference>
<dbReference type="EC" id="3.6.1.7" evidence="2 5"/>
<organism evidence="9">
    <name type="scientific">Corethron hystrix</name>
    <dbReference type="NCBI Taxonomy" id="216773"/>
    <lineage>
        <taxon>Eukaryota</taxon>
        <taxon>Sar</taxon>
        <taxon>Stramenopiles</taxon>
        <taxon>Ochrophyta</taxon>
        <taxon>Bacillariophyta</taxon>
        <taxon>Coscinodiscophyceae</taxon>
        <taxon>Corethrophycidae</taxon>
        <taxon>Corethrales</taxon>
        <taxon>Corethraceae</taxon>
        <taxon>Corethron</taxon>
    </lineage>
</organism>
<evidence type="ECO:0000313" key="9">
    <source>
        <dbReference type="EMBL" id="CAD8891565.1"/>
    </source>
</evidence>
<reference evidence="9" key="1">
    <citation type="submission" date="2021-01" db="EMBL/GenBank/DDBJ databases">
        <authorList>
            <person name="Corre E."/>
            <person name="Pelletier E."/>
            <person name="Niang G."/>
            <person name="Scheremetjew M."/>
            <person name="Finn R."/>
            <person name="Kale V."/>
            <person name="Holt S."/>
            <person name="Cochrane G."/>
            <person name="Meng A."/>
            <person name="Brown T."/>
            <person name="Cohen L."/>
        </authorList>
    </citation>
    <scope>NUCLEOTIDE SEQUENCE</scope>
    <source>
        <strain evidence="9">308</strain>
    </source>
</reference>
<evidence type="ECO:0000256" key="6">
    <source>
        <dbReference type="RuleBase" id="RU000553"/>
    </source>
</evidence>
<feature type="domain" description="Acylphosphatase-like" evidence="8">
    <location>
        <begin position="49"/>
        <end position="143"/>
    </location>
</feature>
<sequence length="145" mass="15851">MSKYSTKSREFFKLPRRGISKLALFIAALAVSHLLFRGSPTPSDAVASGFSFEVTGKVQGVSFRRHTKEWAVDLGLIGWVRNEPSGSVVGEIAGGDAVGRERMKTFLRETGSPRSRIDSAAFEDLDARRMEGLLTAGSFRIRASN</sequence>
<dbReference type="InterPro" id="IPR001792">
    <property type="entry name" value="Acylphosphatase-like_dom"/>
</dbReference>
<dbReference type="PROSITE" id="PS51160">
    <property type="entry name" value="ACYLPHOSPHATASE_3"/>
    <property type="match status" value="1"/>
</dbReference>
<dbReference type="PANTHER" id="PTHR10029:SF3">
    <property type="entry name" value="ACYLPHOSPHATASE-RELATED"/>
    <property type="match status" value="1"/>
</dbReference>
<dbReference type="PANTHER" id="PTHR10029">
    <property type="entry name" value="ACYLPHOSPHATASE"/>
    <property type="match status" value="1"/>
</dbReference>
<dbReference type="PROSITE" id="PS00150">
    <property type="entry name" value="ACYLPHOSPHATASE_1"/>
    <property type="match status" value="1"/>
</dbReference>
<evidence type="ECO:0000256" key="4">
    <source>
        <dbReference type="ARBA" id="ARBA00047645"/>
    </source>
</evidence>
<keyword evidence="3 5" id="KW-0378">Hydrolase</keyword>
<evidence type="ECO:0000256" key="7">
    <source>
        <dbReference type="RuleBase" id="RU004168"/>
    </source>
</evidence>
<comment type="catalytic activity">
    <reaction evidence="4 5 6">
        <text>an acyl phosphate + H2O = a carboxylate + phosphate + H(+)</text>
        <dbReference type="Rhea" id="RHEA:14965"/>
        <dbReference type="ChEBI" id="CHEBI:15377"/>
        <dbReference type="ChEBI" id="CHEBI:15378"/>
        <dbReference type="ChEBI" id="CHEBI:29067"/>
        <dbReference type="ChEBI" id="CHEBI:43474"/>
        <dbReference type="ChEBI" id="CHEBI:59918"/>
        <dbReference type="EC" id="3.6.1.7"/>
    </reaction>
</comment>
<evidence type="ECO:0000256" key="3">
    <source>
        <dbReference type="ARBA" id="ARBA00022801"/>
    </source>
</evidence>
<evidence type="ECO:0000259" key="8">
    <source>
        <dbReference type="PROSITE" id="PS51160"/>
    </source>
</evidence>
<accession>A0A7S1BNH4</accession>
<dbReference type="GO" id="GO:0003998">
    <property type="term" value="F:acylphosphatase activity"/>
    <property type="evidence" value="ECO:0007669"/>
    <property type="project" value="UniProtKB-EC"/>
</dbReference>
<dbReference type="PRINTS" id="PR00112">
    <property type="entry name" value="ACYLPHPHTASE"/>
</dbReference>
<feature type="active site" evidence="5">
    <location>
        <position position="82"/>
    </location>
</feature>
<protein>
    <recommendedName>
        <fullName evidence="2 5">Acylphosphatase</fullName>
        <ecNumber evidence="2 5">3.6.1.7</ecNumber>
    </recommendedName>
</protein>
<evidence type="ECO:0000256" key="2">
    <source>
        <dbReference type="ARBA" id="ARBA00012150"/>
    </source>
</evidence>
<dbReference type="PROSITE" id="PS00151">
    <property type="entry name" value="ACYLPHOSPHATASE_2"/>
    <property type="match status" value="1"/>
</dbReference>
<proteinExistence type="inferred from homology"/>